<dbReference type="AlphaFoldDB" id="A0A1I0GLR4"/>
<proteinExistence type="predicted"/>
<dbReference type="STRING" id="460384.SAMN05216313_11284"/>
<gene>
    <name evidence="2" type="ORF">SAMN05216313_11284</name>
</gene>
<dbReference type="RefSeq" id="WP_092364312.1">
    <property type="nucleotide sequence ID" value="NZ_DAINWJ010000021.1"/>
</dbReference>
<dbReference type="EMBL" id="FOIM01000012">
    <property type="protein sequence ID" value="SET72123.1"/>
    <property type="molecule type" value="Genomic_DNA"/>
</dbReference>
<keyword evidence="3" id="KW-1185">Reference proteome</keyword>
<dbReference type="Pfam" id="PF21758">
    <property type="entry name" value="PAC_bac"/>
    <property type="match status" value="1"/>
</dbReference>
<evidence type="ECO:0000313" key="2">
    <source>
        <dbReference type="EMBL" id="SET72123.1"/>
    </source>
</evidence>
<name>A0A1I0GLR4_9FIRM</name>
<feature type="domain" description="Prenylated flavin chaperone LpdD-like" evidence="1">
    <location>
        <begin position="9"/>
        <end position="121"/>
    </location>
</feature>
<dbReference type="Proteomes" id="UP000198508">
    <property type="component" value="Unassembled WGS sequence"/>
</dbReference>
<evidence type="ECO:0000313" key="3">
    <source>
        <dbReference type="Proteomes" id="UP000198508"/>
    </source>
</evidence>
<organism evidence="2 3">
    <name type="scientific">Enterocloster lavalensis</name>
    <dbReference type="NCBI Taxonomy" id="460384"/>
    <lineage>
        <taxon>Bacteria</taxon>
        <taxon>Bacillati</taxon>
        <taxon>Bacillota</taxon>
        <taxon>Clostridia</taxon>
        <taxon>Lachnospirales</taxon>
        <taxon>Lachnospiraceae</taxon>
        <taxon>Enterocloster</taxon>
    </lineage>
</organism>
<evidence type="ECO:0000259" key="1">
    <source>
        <dbReference type="Pfam" id="PF21758"/>
    </source>
</evidence>
<dbReference type="InterPro" id="IPR048844">
    <property type="entry name" value="LpdD_chaperone-like"/>
</dbReference>
<protein>
    <recommendedName>
        <fullName evidence="1">Prenylated flavin chaperone LpdD-like domain-containing protein</fullName>
    </recommendedName>
</protein>
<accession>A0A1I0GLR4</accession>
<sequence>MGDRIVKGQGRTQVRLEALDTGNGICLCLTGGEAPHVGGVVLAAPRPSLTGQGNSCDLWTATVPGHKDVYLAQKAAGKLCTELQVNVSATVGIHIDGAQKQELEIIGENAMEALDEYITAVKSRRETDGGSHHTG</sequence>
<reference evidence="3" key="1">
    <citation type="submission" date="2016-10" db="EMBL/GenBank/DDBJ databases">
        <authorList>
            <person name="Varghese N."/>
            <person name="Submissions S."/>
        </authorList>
    </citation>
    <scope>NUCLEOTIDE SEQUENCE [LARGE SCALE GENOMIC DNA]</scope>
    <source>
        <strain evidence="3">NLAE-zl-G277</strain>
    </source>
</reference>